<gene>
    <name evidence="2" type="ORF">ATL17_2211</name>
</gene>
<dbReference type="AlphaFoldDB" id="A0A4R6VMA4"/>
<organism evidence="2 3">
    <name type="scientific">Maritalea mobilis</name>
    <dbReference type="NCBI Taxonomy" id="483324"/>
    <lineage>
        <taxon>Bacteria</taxon>
        <taxon>Pseudomonadati</taxon>
        <taxon>Pseudomonadota</taxon>
        <taxon>Alphaproteobacteria</taxon>
        <taxon>Hyphomicrobiales</taxon>
        <taxon>Devosiaceae</taxon>
        <taxon>Maritalea</taxon>
    </lineage>
</organism>
<dbReference type="RefSeq" id="WP_133572818.1">
    <property type="nucleotide sequence ID" value="NZ_SNYR01000002.1"/>
</dbReference>
<protein>
    <submittedName>
        <fullName evidence="2">GcrA cell cycle regulator</fullName>
    </submittedName>
</protein>
<dbReference type="Pfam" id="PF07750">
    <property type="entry name" value="GcrA"/>
    <property type="match status" value="1"/>
</dbReference>
<dbReference type="InterPro" id="IPR011681">
    <property type="entry name" value="GcrA"/>
</dbReference>
<name>A0A4R6VMA4_9HYPH</name>
<accession>A0A4R6VMA4</accession>
<evidence type="ECO:0000313" key="2">
    <source>
        <dbReference type="EMBL" id="TDQ64197.1"/>
    </source>
</evidence>
<dbReference type="OrthoDB" id="9798071at2"/>
<evidence type="ECO:0000313" key="3">
    <source>
        <dbReference type="Proteomes" id="UP000295391"/>
    </source>
</evidence>
<reference evidence="2 3" key="1">
    <citation type="submission" date="2019-03" db="EMBL/GenBank/DDBJ databases">
        <title>Genomic Encyclopedia of Type Strains, Phase III (KMG-III): the genomes of soil and plant-associated and newly described type strains.</title>
        <authorList>
            <person name="Whitman W."/>
        </authorList>
    </citation>
    <scope>NUCLEOTIDE SEQUENCE [LARGE SCALE GENOMIC DNA]</scope>
    <source>
        <strain evidence="2 3">CGMCC 1.7002</strain>
    </source>
</reference>
<feature type="region of interest" description="Disordered" evidence="1">
    <location>
        <begin position="46"/>
        <end position="106"/>
    </location>
</feature>
<feature type="compositionally biased region" description="Low complexity" evidence="1">
    <location>
        <begin position="76"/>
        <end position="104"/>
    </location>
</feature>
<dbReference type="Proteomes" id="UP000295391">
    <property type="component" value="Unassembled WGS sequence"/>
</dbReference>
<sequence>MAWTDERVAILKKLWMEGLSASQIAAELGEGVTRNAVIGKVHRLKLSGRAKPASSAPRARKPRATASSTPRRPSGAASNTSARPASSSRPAAASSAPRRSSGPAVAGNTALKMSADTEAEQSFELNAESEIFIPEAERIGLMELNEHTCKWPIGDPVADDFHFCGRHSDEGKPYCEFHSKRAYHSLDRRKKN</sequence>
<keyword evidence="3" id="KW-1185">Reference proteome</keyword>
<dbReference type="Gene3D" id="1.10.10.60">
    <property type="entry name" value="Homeodomain-like"/>
    <property type="match status" value="1"/>
</dbReference>
<comment type="caution">
    <text evidence="2">The sequence shown here is derived from an EMBL/GenBank/DDBJ whole genome shotgun (WGS) entry which is preliminary data.</text>
</comment>
<dbReference type="EMBL" id="SNYR01000002">
    <property type="protein sequence ID" value="TDQ64197.1"/>
    <property type="molecule type" value="Genomic_DNA"/>
</dbReference>
<proteinExistence type="predicted"/>
<evidence type="ECO:0000256" key="1">
    <source>
        <dbReference type="SAM" id="MobiDB-lite"/>
    </source>
</evidence>